<accession>A0A4C2A383</accession>
<name>A0A4C2A383_EUMVA</name>
<gene>
    <name evidence="1" type="ORF">EVAR_68139_1</name>
</gene>
<sequence length="130" mass="14426">MHTDCADPMPLSIPVISAAKREQAGRRAHGAARRSSYSAKGIEELAAQLLTINTGQLVYRAKEITLYEAEISRWSLSKGLNKVKLYEETKTAHDMSDSDVESVADPFRARTSLVRTPPRQMEVKTVEGTH</sequence>
<protein>
    <submittedName>
        <fullName evidence="1">Uncharacterized protein</fullName>
    </submittedName>
</protein>
<evidence type="ECO:0000313" key="2">
    <source>
        <dbReference type="Proteomes" id="UP000299102"/>
    </source>
</evidence>
<dbReference type="AlphaFoldDB" id="A0A4C2A383"/>
<proteinExistence type="predicted"/>
<evidence type="ECO:0000313" key="1">
    <source>
        <dbReference type="EMBL" id="GBP93673.1"/>
    </source>
</evidence>
<dbReference type="Proteomes" id="UP000299102">
    <property type="component" value="Unassembled WGS sequence"/>
</dbReference>
<keyword evidence="2" id="KW-1185">Reference proteome</keyword>
<organism evidence="1 2">
    <name type="scientific">Eumeta variegata</name>
    <name type="common">Bagworm moth</name>
    <name type="synonym">Eumeta japonica</name>
    <dbReference type="NCBI Taxonomy" id="151549"/>
    <lineage>
        <taxon>Eukaryota</taxon>
        <taxon>Metazoa</taxon>
        <taxon>Ecdysozoa</taxon>
        <taxon>Arthropoda</taxon>
        <taxon>Hexapoda</taxon>
        <taxon>Insecta</taxon>
        <taxon>Pterygota</taxon>
        <taxon>Neoptera</taxon>
        <taxon>Endopterygota</taxon>
        <taxon>Lepidoptera</taxon>
        <taxon>Glossata</taxon>
        <taxon>Ditrysia</taxon>
        <taxon>Tineoidea</taxon>
        <taxon>Psychidae</taxon>
        <taxon>Oiketicinae</taxon>
        <taxon>Eumeta</taxon>
    </lineage>
</organism>
<dbReference type="EMBL" id="BGZK01002405">
    <property type="protein sequence ID" value="GBP93673.1"/>
    <property type="molecule type" value="Genomic_DNA"/>
</dbReference>
<comment type="caution">
    <text evidence="1">The sequence shown here is derived from an EMBL/GenBank/DDBJ whole genome shotgun (WGS) entry which is preliminary data.</text>
</comment>
<reference evidence="1 2" key="1">
    <citation type="journal article" date="2019" name="Commun. Biol.">
        <title>The bagworm genome reveals a unique fibroin gene that provides high tensile strength.</title>
        <authorList>
            <person name="Kono N."/>
            <person name="Nakamura H."/>
            <person name="Ohtoshi R."/>
            <person name="Tomita M."/>
            <person name="Numata K."/>
            <person name="Arakawa K."/>
        </authorList>
    </citation>
    <scope>NUCLEOTIDE SEQUENCE [LARGE SCALE GENOMIC DNA]</scope>
</reference>